<gene>
    <name evidence="5" type="ORF">TRFO_03809</name>
</gene>
<dbReference type="SUPFAM" id="SSF50692">
    <property type="entry name" value="ADC-like"/>
    <property type="match status" value="1"/>
</dbReference>
<dbReference type="InterPro" id="IPR050168">
    <property type="entry name" value="AAA_ATPase_domain"/>
</dbReference>
<dbReference type="EMBL" id="MLAK01000582">
    <property type="protein sequence ID" value="OHT11620.1"/>
    <property type="molecule type" value="Genomic_DNA"/>
</dbReference>
<dbReference type="RefSeq" id="XP_068364756.1">
    <property type="nucleotide sequence ID" value="XM_068491529.1"/>
</dbReference>
<evidence type="ECO:0000313" key="5">
    <source>
        <dbReference type="EMBL" id="OHT11620.1"/>
    </source>
</evidence>
<dbReference type="GO" id="GO:0005634">
    <property type="term" value="C:nucleus"/>
    <property type="evidence" value="ECO:0007669"/>
    <property type="project" value="TreeGrafter"/>
</dbReference>
<protein>
    <recommendedName>
        <fullName evidence="4">AAA+ ATPase domain-containing protein</fullName>
    </recommendedName>
</protein>
<name>A0A1J4KP95_9EUKA</name>
<keyword evidence="1" id="KW-0547">Nucleotide-binding</keyword>
<dbReference type="GO" id="GO:0030970">
    <property type="term" value="P:retrograde protein transport, ER to cytosol"/>
    <property type="evidence" value="ECO:0007669"/>
    <property type="project" value="TreeGrafter"/>
</dbReference>
<feature type="compositionally biased region" description="Acidic residues" evidence="3">
    <location>
        <begin position="475"/>
        <end position="493"/>
    </location>
</feature>
<dbReference type="OrthoDB" id="2115716at2759"/>
<dbReference type="SUPFAM" id="SSF52540">
    <property type="entry name" value="P-loop containing nucleoside triphosphate hydrolases"/>
    <property type="match status" value="1"/>
</dbReference>
<dbReference type="VEuPathDB" id="TrichDB:TRFO_03809"/>
<comment type="caution">
    <text evidence="5">The sequence shown here is derived from an EMBL/GenBank/DDBJ whole genome shotgun (WGS) entry which is preliminary data.</text>
</comment>
<evidence type="ECO:0000256" key="1">
    <source>
        <dbReference type="ARBA" id="ARBA00022741"/>
    </source>
</evidence>
<dbReference type="GeneID" id="94826233"/>
<dbReference type="GO" id="GO:0005524">
    <property type="term" value="F:ATP binding"/>
    <property type="evidence" value="ECO:0007669"/>
    <property type="project" value="UniProtKB-KW"/>
</dbReference>
<dbReference type="PANTHER" id="PTHR23077:SF171">
    <property type="entry name" value="NUCLEAR VALOSIN-CONTAINING PROTEIN-LIKE"/>
    <property type="match status" value="1"/>
</dbReference>
<accession>A0A1J4KP95</accession>
<evidence type="ECO:0000256" key="3">
    <source>
        <dbReference type="SAM" id="MobiDB-lite"/>
    </source>
</evidence>
<evidence type="ECO:0000256" key="2">
    <source>
        <dbReference type="ARBA" id="ARBA00022840"/>
    </source>
</evidence>
<reference evidence="5" key="1">
    <citation type="submission" date="2016-10" db="EMBL/GenBank/DDBJ databases">
        <authorList>
            <person name="Benchimol M."/>
            <person name="Almeida L.G."/>
            <person name="Vasconcelos A.T."/>
            <person name="Perreira-Neves A."/>
            <person name="Rosa I.A."/>
            <person name="Tasca T."/>
            <person name="Bogo M.R."/>
            <person name="de Souza W."/>
        </authorList>
    </citation>
    <scope>NUCLEOTIDE SEQUENCE [LARGE SCALE GENOMIC DNA]</scope>
    <source>
        <strain evidence="5">K</strain>
    </source>
</reference>
<feature type="domain" description="AAA+ ATPase" evidence="4">
    <location>
        <begin position="211"/>
        <end position="347"/>
    </location>
</feature>
<evidence type="ECO:0000313" key="6">
    <source>
        <dbReference type="Proteomes" id="UP000179807"/>
    </source>
</evidence>
<dbReference type="GO" id="GO:0005829">
    <property type="term" value="C:cytosol"/>
    <property type="evidence" value="ECO:0007669"/>
    <property type="project" value="TreeGrafter"/>
</dbReference>
<dbReference type="InterPro" id="IPR027417">
    <property type="entry name" value="P-loop_NTPase"/>
</dbReference>
<organism evidence="5 6">
    <name type="scientific">Tritrichomonas foetus</name>
    <dbReference type="NCBI Taxonomy" id="1144522"/>
    <lineage>
        <taxon>Eukaryota</taxon>
        <taxon>Metamonada</taxon>
        <taxon>Parabasalia</taxon>
        <taxon>Tritrichomonadida</taxon>
        <taxon>Tritrichomonadidae</taxon>
        <taxon>Tritrichomonas</taxon>
    </lineage>
</organism>
<dbReference type="AlphaFoldDB" id="A0A1J4KP95"/>
<dbReference type="InterPro" id="IPR003593">
    <property type="entry name" value="AAA+_ATPase"/>
</dbReference>
<dbReference type="InterPro" id="IPR003959">
    <property type="entry name" value="ATPase_AAA_core"/>
</dbReference>
<dbReference type="GO" id="GO:0034098">
    <property type="term" value="C:VCP-NPL4-UFD1 AAA ATPase complex"/>
    <property type="evidence" value="ECO:0007669"/>
    <property type="project" value="TreeGrafter"/>
</dbReference>
<dbReference type="InterPro" id="IPR009010">
    <property type="entry name" value="Asp_de-COase-like_dom_sf"/>
</dbReference>
<feature type="region of interest" description="Disordered" evidence="3">
    <location>
        <begin position="429"/>
        <end position="705"/>
    </location>
</feature>
<feature type="compositionally biased region" description="Basic residues" evidence="3">
    <location>
        <begin position="458"/>
        <end position="471"/>
    </location>
</feature>
<dbReference type="SMART" id="SM00382">
    <property type="entry name" value="AAA"/>
    <property type="match status" value="1"/>
</dbReference>
<feature type="compositionally biased region" description="Acidic residues" evidence="3">
    <location>
        <begin position="539"/>
        <end position="548"/>
    </location>
</feature>
<feature type="compositionally biased region" description="Basic residues" evidence="3">
    <location>
        <begin position="498"/>
        <end position="510"/>
    </location>
</feature>
<dbReference type="GO" id="GO:0031593">
    <property type="term" value="F:polyubiquitin modification-dependent protein binding"/>
    <property type="evidence" value="ECO:0007669"/>
    <property type="project" value="TreeGrafter"/>
</dbReference>
<proteinExistence type="predicted"/>
<dbReference type="GO" id="GO:0051228">
    <property type="term" value="P:mitotic spindle disassembly"/>
    <property type="evidence" value="ECO:0007669"/>
    <property type="project" value="TreeGrafter"/>
</dbReference>
<dbReference type="GO" id="GO:0016887">
    <property type="term" value="F:ATP hydrolysis activity"/>
    <property type="evidence" value="ECO:0007669"/>
    <property type="project" value="InterPro"/>
</dbReference>
<feature type="compositionally biased region" description="Acidic residues" evidence="3">
    <location>
        <begin position="441"/>
        <end position="453"/>
    </location>
</feature>
<dbReference type="PANTHER" id="PTHR23077">
    <property type="entry name" value="AAA-FAMILY ATPASE"/>
    <property type="match status" value="1"/>
</dbReference>
<feature type="compositionally biased region" description="Basic residues" evidence="3">
    <location>
        <begin position="695"/>
        <end position="705"/>
    </location>
</feature>
<dbReference type="Gene3D" id="3.40.50.300">
    <property type="entry name" value="P-loop containing nucleotide triphosphate hydrolases"/>
    <property type="match status" value="1"/>
</dbReference>
<keyword evidence="6" id="KW-1185">Reference proteome</keyword>
<dbReference type="GO" id="GO:0097352">
    <property type="term" value="P:autophagosome maturation"/>
    <property type="evidence" value="ECO:0007669"/>
    <property type="project" value="TreeGrafter"/>
</dbReference>
<dbReference type="Proteomes" id="UP000179807">
    <property type="component" value="Unassembled WGS sequence"/>
</dbReference>
<dbReference type="Gene3D" id="2.40.40.20">
    <property type="match status" value="1"/>
</dbReference>
<dbReference type="Pfam" id="PF00004">
    <property type="entry name" value="AAA"/>
    <property type="match status" value="1"/>
</dbReference>
<dbReference type="Gene3D" id="1.10.8.60">
    <property type="match status" value="1"/>
</dbReference>
<keyword evidence="2" id="KW-0067">ATP-binding</keyword>
<feature type="compositionally biased region" description="Acidic residues" evidence="3">
    <location>
        <begin position="513"/>
        <end position="522"/>
    </location>
</feature>
<evidence type="ECO:0000259" key="4">
    <source>
        <dbReference type="SMART" id="SM00382"/>
    </source>
</evidence>
<sequence length="705" mass="81670">MSQDLFSVAIVSLPLNFTILLNPDSMKSLEIEENGFALIKGVNGTITVVKVIKDSDCPVNTTRITHSVQLTLAASPGDKIPILPFSGDDQCNAIQIAPLFEKTNEDYQSAVKHYFASDSRPISTDSIFTLKIGSHERAFKILSCLPVDRSFSNNSTKLYFTNEPGPLLPKPILPKHLSTLVLDNEIIDFVKNNVYYPANHQKLLKALNFPGSSGIIISGPSGSGKTSLLSAISYTINIPSIYCSTKRLKKLSTSDFVDKLNQIFGFTAEKPQCLIMLDDLDYAITSFKDAKLTSEKCKLATFFSLFDIVMQRPGIFVIATVSSIEKIDPSLLREGRFGHQIHLHNPSIDQRKSMIKMFTCGMRVDNDDLEEIANQIDDSLSVKEIEKICRFAVASLIEEVTGTQGSDISEALAVYALNTKMKSMHFGFGGRRRRRRNRDFNDDEDENDEDDEENDRHHGSRHRRRHRRRHHYNDSSDDQNDDNVNNDDDDDDDPFSRRPSKNSHNRRRRRIDSEDENDDYDENDRSSNRRRRRHRYRDESDEDEDNEDDVFRRRSRRRGRNDSDDEDDENRPSNNRRRKARNDPFSGNNRNDSDEDDSSNNRRKSKNNPFNGKTRRRNDEDDDDENERKDDKRRKGSRNQRYNDDDNDVFSRKHHRRRRGDSEDDEDDDFGKKRRTRRKQNDSDDDSDEDEPRAQRKRKSRRNDY</sequence>